<evidence type="ECO:0000313" key="2">
    <source>
        <dbReference type="EMBL" id="OGC51383.1"/>
    </source>
</evidence>
<gene>
    <name evidence="2" type="ORF">A2W32_02155</name>
</gene>
<dbReference type="AlphaFoldDB" id="A0A1F4V4F1"/>
<dbReference type="Gene3D" id="3.40.630.30">
    <property type="match status" value="1"/>
</dbReference>
<dbReference type="STRING" id="1802610.A2W32_02155"/>
<organism evidence="2 3">
    <name type="scientific">candidate division WWE3 bacterium RBG_16_37_10</name>
    <dbReference type="NCBI Taxonomy" id="1802610"/>
    <lineage>
        <taxon>Bacteria</taxon>
        <taxon>Katanobacteria</taxon>
    </lineage>
</organism>
<dbReference type="GO" id="GO:0016747">
    <property type="term" value="F:acyltransferase activity, transferring groups other than amino-acyl groups"/>
    <property type="evidence" value="ECO:0007669"/>
    <property type="project" value="InterPro"/>
</dbReference>
<dbReference type="Pfam" id="PF13508">
    <property type="entry name" value="Acetyltransf_7"/>
    <property type="match status" value="1"/>
</dbReference>
<reference evidence="2 3" key="1">
    <citation type="journal article" date="2016" name="Nat. Commun.">
        <title>Thousands of microbial genomes shed light on interconnected biogeochemical processes in an aquifer system.</title>
        <authorList>
            <person name="Anantharaman K."/>
            <person name="Brown C.T."/>
            <person name="Hug L.A."/>
            <person name="Sharon I."/>
            <person name="Castelle C.J."/>
            <person name="Probst A.J."/>
            <person name="Thomas B.C."/>
            <person name="Singh A."/>
            <person name="Wilkins M.J."/>
            <person name="Karaoz U."/>
            <person name="Brodie E.L."/>
            <person name="Williams K.H."/>
            <person name="Hubbard S.S."/>
            <person name="Banfield J.F."/>
        </authorList>
    </citation>
    <scope>NUCLEOTIDE SEQUENCE [LARGE SCALE GENOMIC DNA]</scope>
</reference>
<protein>
    <recommendedName>
        <fullName evidence="1">N-acetyltransferase domain-containing protein</fullName>
    </recommendedName>
</protein>
<dbReference type="SUPFAM" id="SSF55729">
    <property type="entry name" value="Acyl-CoA N-acyltransferases (Nat)"/>
    <property type="match status" value="1"/>
</dbReference>
<evidence type="ECO:0000259" key="1">
    <source>
        <dbReference type="PROSITE" id="PS51186"/>
    </source>
</evidence>
<dbReference type="CDD" id="cd04301">
    <property type="entry name" value="NAT_SF"/>
    <property type="match status" value="1"/>
</dbReference>
<dbReference type="InterPro" id="IPR000182">
    <property type="entry name" value="GNAT_dom"/>
</dbReference>
<feature type="domain" description="N-acetyltransferase" evidence="1">
    <location>
        <begin position="12"/>
        <end position="156"/>
    </location>
</feature>
<comment type="caution">
    <text evidence="2">The sequence shown here is derived from an EMBL/GenBank/DDBJ whole genome shotgun (WGS) entry which is preliminary data.</text>
</comment>
<dbReference type="Proteomes" id="UP000177371">
    <property type="component" value="Unassembled WGS sequence"/>
</dbReference>
<dbReference type="PROSITE" id="PS51186">
    <property type="entry name" value="GNAT"/>
    <property type="match status" value="1"/>
</dbReference>
<dbReference type="InterPro" id="IPR016181">
    <property type="entry name" value="Acyl_CoA_acyltransferase"/>
</dbReference>
<dbReference type="EMBL" id="MEUT01000022">
    <property type="protein sequence ID" value="OGC51383.1"/>
    <property type="molecule type" value="Genomic_DNA"/>
</dbReference>
<sequence>MGLSTTQKKAPVKLIRATIKNLKEVTDLFVEFGEYNLKNGGDGLGKEYVEDLKEEAQELLENKKHYLYLLKENDNICGFLHFFICKLGDFIMLEDMFIYDEYRNKGYGKLLLDFIDKLRIKYDMPIKVEVFNWNKKAINFYFKNNFKEDSTVLIRE</sequence>
<evidence type="ECO:0000313" key="3">
    <source>
        <dbReference type="Proteomes" id="UP000177371"/>
    </source>
</evidence>
<name>A0A1F4V4F1_UNCKA</name>
<proteinExistence type="predicted"/>
<accession>A0A1F4V4F1</accession>